<protein>
    <recommendedName>
        <fullName evidence="4">Quinohemoprotein amine dehydrogenase subunit beta</fullName>
    </recommendedName>
</protein>
<evidence type="ECO:0000256" key="1">
    <source>
        <dbReference type="SAM" id="SignalP"/>
    </source>
</evidence>
<evidence type="ECO:0000313" key="3">
    <source>
        <dbReference type="Proteomes" id="UP001162802"/>
    </source>
</evidence>
<evidence type="ECO:0000313" key="2">
    <source>
        <dbReference type="EMBL" id="MCJ1960674.1"/>
    </source>
</evidence>
<accession>A0ABT0ABZ0</accession>
<organism evidence="2 3">
    <name type="scientific">Novosphingobium mangrovi</name>
    <name type="common">ex Hu et al. 2023</name>
    <dbReference type="NCBI Taxonomy" id="2930094"/>
    <lineage>
        <taxon>Bacteria</taxon>
        <taxon>Pseudomonadati</taxon>
        <taxon>Pseudomonadota</taxon>
        <taxon>Alphaproteobacteria</taxon>
        <taxon>Sphingomonadales</taxon>
        <taxon>Sphingomonadaceae</taxon>
        <taxon>Novosphingobium</taxon>
    </lineage>
</organism>
<dbReference type="RefSeq" id="WP_243799038.1">
    <property type="nucleotide sequence ID" value="NZ_JALHAT010000010.1"/>
</dbReference>
<gene>
    <name evidence="2" type="ORF">MTR65_08285</name>
</gene>
<dbReference type="Proteomes" id="UP001162802">
    <property type="component" value="Unassembled WGS sequence"/>
</dbReference>
<evidence type="ECO:0008006" key="4">
    <source>
        <dbReference type="Google" id="ProtNLM"/>
    </source>
</evidence>
<feature type="signal peptide" evidence="1">
    <location>
        <begin position="1"/>
        <end position="28"/>
    </location>
</feature>
<dbReference type="InterPro" id="IPR051200">
    <property type="entry name" value="Host-pathogen_enzymatic-act"/>
</dbReference>
<dbReference type="PANTHER" id="PTHR47197">
    <property type="entry name" value="PROTEIN NIRF"/>
    <property type="match status" value="1"/>
</dbReference>
<dbReference type="PANTHER" id="PTHR47197:SF3">
    <property type="entry name" value="DIHYDRO-HEME D1 DEHYDROGENASE"/>
    <property type="match status" value="1"/>
</dbReference>
<keyword evidence="1" id="KW-0732">Signal</keyword>
<sequence length="367" mass="40686">MKSLRHAFAGSASAALGAALAFAQPAAADTIVIGGYPDQVQFIDDTSGKVTDLVTLETGLPDNLQLSQDRSKLYVTTLTRTGIEVIDTKTRKVLNHFELNTPSTRYRFKGGVPDPTGRYFYAIGQRFDKEVDLFRVSKFQYYTIDLKSGEVVRAVDFAEEDNGPGWAASMAISPDGKTLYVFGDKVRVLDTKDFSVLERIDLAKPQSSALQDVSFGGTLNSRQDPGTYVSLFNGEDPYIHNKVFGIARFDLTQRSFTFDPIGPAPDRLEGLQVTPDGKDGYTVAVMDDLGDQRCEFWHFDLETNTAVGKAEFECRRRFYFAMSADGKKLYIYGAGYDIAVYDAATLKLEADWEVRNDITMAGLLHLP</sequence>
<dbReference type="Gene3D" id="2.130.10.10">
    <property type="entry name" value="YVTN repeat-like/Quinoprotein amine dehydrogenase"/>
    <property type="match status" value="1"/>
</dbReference>
<dbReference type="InterPro" id="IPR015943">
    <property type="entry name" value="WD40/YVTN_repeat-like_dom_sf"/>
</dbReference>
<feature type="chain" id="PRO_5045247990" description="Quinohemoprotein amine dehydrogenase subunit beta" evidence="1">
    <location>
        <begin position="29"/>
        <end position="367"/>
    </location>
</feature>
<dbReference type="SUPFAM" id="SSF50969">
    <property type="entry name" value="YVTN repeat-like/Quinoprotein amine dehydrogenase"/>
    <property type="match status" value="1"/>
</dbReference>
<keyword evidence="3" id="KW-1185">Reference proteome</keyword>
<reference evidence="2" key="1">
    <citation type="submission" date="2022-03" db="EMBL/GenBank/DDBJ databases">
        <title>Identification of a novel bacterium isolated from mangrove sediments.</title>
        <authorList>
            <person name="Pan X."/>
        </authorList>
    </citation>
    <scope>NUCLEOTIDE SEQUENCE</scope>
    <source>
        <strain evidence="2">B2637</strain>
    </source>
</reference>
<name>A0ABT0ABZ0_9SPHN</name>
<dbReference type="EMBL" id="JALHAT010000010">
    <property type="protein sequence ID" value="MCJ1960674.1"/>
    <property type="molecule type" value="Genomic_DNA"/>
</dbReference>
<proteinExistence type="predicted"/>
<dbReference type="InterPro" id="IPR011044">
    <property type="entry name" value="Quino_amine_DH_bsu"/>
</dbReference>
<comment type="caution">
    <text evidence="2">The sequence shown here is derived from an EMBL/GenBank/DDBJ whole genome shotgun (WGS) entry which is preliminary data.</text>
</comment>